<keyword evidence="2" id="KW-0175">Coiled coil</keyword>
<dbReference type="InterPro" id="IPR006984">
    <property type="entry name" value="Fcf1/UTP23"/>
</dbReference>
<feature type="region of interest" description="Disordered" evidence="3">
    <location>
        <begin position="279"/>
        <end position="314"/>
    </location>
</feature>
<sequence length="326" mass="38662">MKIDKKKEFKKKFIIVCSLLQVADPLKIIVDETFINLCIIHKISIKEELNKLFNRQLILMTTKCITANSKKSNEESAYALKKLTHYKCNHEQKYLEESVNTFLKKINKGEISKFSPSNYFENEIKITHNFDSLYNRKNEIYSNNNVINENNNKKEEDIIIKENNELNEKNKKIDEKNKTKEENIDTNENCNLSDSMKCILDLVKNNNEKKFFIATNNLELRYFLRKVFLVPIIYVSEGGTLKLESLSIKNMKKKKNVELKKMKMLQWERDIKMLEQKRNAKIKKSIKKKKKKNRNNKTKVKNEVEISEKKKVDDKKNKIEKNAIKI</sequence>
<dbReference type="RefSeq" id="XP_028535195.1">
    <property type="nucleotide sequence ID" value="XM_028679486.1"/>
</dbReference>
<gene>
    <name evidence="4" type="ORF">PRELSG_1440900</name>
</gene>
<reference evidence="4 5" key="1">
    <citation type="submission" date="2015-04" db="EMBL/GenBank/DDBJ databases">
        <authorList>
            <consortium name="Pathogen Informatics"/>
        </authorList>
    </citation>
    <scope>NUCLEOTIDE SEQUENCE [LARGE SCALE GENOMIC DNA]</scope>
    <source>
        <strain evidence="4 5">SGS1</strain>
    </source>
</reference>
<dbReference type="AlphaFoldDB" id="A0A1J1HB85"/>
<organism evidence="4 5">
    <name type="scientific">Plasmodium relictum</name>
    <dbReference type="NCBI Taxonomy" id="85471"/>
    <lineage>
        <taxon>Eukaryota</taxon>
        <taxon>Sar</taxon>
        <taxon>Alveolata</taxon>
        <taxon>Apicomplexa</taxon>
        <taxon>Aconoidasida</taxon>
        <taxon>Haemosporida</taxon>
        <taxon>Plasmodiidae</taxon>
        <taxon>Plasmodium</taxon>
        <taxon>Plasmodium (Haemamoeba)</taxon>
    </lineage>
</organism>
<dbReference type="GO" id="GO:0032040">
    <property type="term" value="C:small-subunit processome"/>
    <property type="evidence" value="ECO:0007669"/>
    <property type="project" value="InterPro"/>
</dbReference>
<feature type="coiled-coil region" evidence="2">
    <location>
        <begin position="152"/>
        <end position="183"/>
    </location>
</feature>
<dbReference type="Pfam" id="PF04900">
    <property type="entry name" value="Fcf1"/>
    <property type="match status" value="1"/>
</dbReference>
<dbReference type="OrthoDB" id="25675at2759"/>
<proteinExistence type="predicted"/>
<keyword evidence="5" id="KW-1185">Reference proteome</keyword>
<dbReference type="Gene3D" id="3.40.50.1010">
    <property type="entry name" value="5'-nuclease"/>
    <property type="match status" value="2"/>
</dbReference>
<evidence type="ECO:0000256" key="1">
    <source>
        <dbReference type="ARBA" id="ARBA00023242"/>
    </source>
</evidence>
<feature type="compositionally biased region" description="Basic and acidic residues" evidence="3">
    <location>
        <begin position="300"/>
        <end position="314"/>
    </location>
</feature>
<evidence type="ECO:0008006" key="6">
    <source>
        <dbReference type="Google" id="ProtNLM"/>
    </source>
</evidence>
<accession>A0A1J1HB85</accession>
<dbReference type="PANTHER" id="PTHR12416">
    <property type="entry name" value="RRNA-PROCESSING PROTEIN UTP23 HOMOLOG"/>
    <property type="match status" value="1"/>
</dbReference>
<protein>
    <recommendedName>
        <fullName evidence="6">rRNA-processing protein</fullName>
    </recommendedName>
</protein>
<dbReference type="GeneID" id="39738841"/>
<feature type="compositionally biased region" description="Basic residues" evidence="3">
    <location>
        <begin position="279"/>
        <end position="299"/>
    </location>
</feature>
<name>A0A1J1HB85_PLARL</name>
<evidence type="ECO:0000256" key="2">
    <source>
        <dbReference type="SAM" id="Coils"/>
    </source>
</evidence>
<evidence type="ECO:0000256" key="3">
    <source>
        <dbReference type="SAM" id="MobiDB-lite"/>
    </source>
</evidence>
<dbReference type="KEGG" id="prel:PRELSG_1440900"/>
<keyword evidence="1" id="KW-0539">Nucleus</keyword>
<dbReference type="OMA" id="HNEETAY"/>
<dbReference type="Proteomes" id="UP000220158">
    <property type="component" value="Chromosome 14"/>
</dbReference>
<dbReference type="VEuPathDB" id="PlasmoDB:PRELSG_1440900"/>
<dbReference type="EMBL" id="LN835309">
    <property type="protein sequence ID" value="CRH02675.1"/>
    <property type="molecule type" value="Genomic_DNA"/>
</dbReference>
<evidence type="ECO:0000313" key="5">
    <source>
        <dbReference type="Proteomes" id="UP000220158"/>
    </source>
</evidence>
<evidence type="ECO:0000313" key="4">
    <source>
        <dbReference type="EMBL" id="CRH02675.1"/>
    </source>
</evidence>